<evidence type="ECO:0000313" key="3">
    <source>
        <dbReference type="Proteomes" id="UP001385499"/>
    </source>
</evidence>
<comment type="caution">
    <text evidence="2">The sequence shown here is derived from an EMBL/GenBank/DDBJ whole genome shotgun (WGS) entry which is preliminary data.</text>
</comment>
<organism evidence="2 3">
    <name type="scientific">Roseibium algae</name>
    <dbReference type="NCBI Taxonomy" id="3123038"/>
    <lineage>
        <taxon>Bacteria</taxon>
        <taxon>Pseudomonadati</taxon>
        <taxon>Pseudomonadota</taxon>
        <taxon>Alphaproteobacteria</taxon>
        <taxon>Hyphomicrobiales</taxon>
        <taxon>Stappiaceae</taxon>
        <taxon>Roseibium</taxon>
    </lineage>
</organism>
<evidence type="ECO:0000313" key="2">
    <source>
        <dbReference type="EMBL" id="MEJ8476759.1"/>
    </source>
</evidence>
<reference evidence="2 3" key="1">
    <citation type="submission" date="2024-02" db="EMBL/GenBank/DDBJ databases">
        <title>Roseibium algae sp. nov., isolated from marine alga (Grateloupia sp.), showing potential in myo-inositol conversion.</title>
        <authorList>
            <person name="Wang Y."/>
        </authorList>
    </citation>
    <scope>NUCLEOTIDE SEQUENCE [LARGE SCALE GENOMIC DNA]</scope>
    <source>
        <strain evidence="2 3">H3510</strain>
    </source>
</reference>
<feature type="chain" id="PRO_5045923246" evidence="1">
    <location>
        <begin position="25"/>
        <end position="164"/>
    </location>
</feature>
<dbReference type="EMBL" id="JBAKIA010000026">
    <property type="protein sequence ID" value="MEJ8476759.1"/>
    <property type="molecule type" value="Genomic_DNA"/>
</dbReference>
<name>A0ABU8TRF1_9HYPH</name>
<protein>
    <submittedName>
        <fullName evidence="2">Uncharacterized protein</fullName>
    </submittedName>
</protein>
<dbReference type="Proteomes" id="UP001385499">
    <property type="component" value="Unassembled WGS sequence"/>
</dbReference>
<keyword evidence="3" id="KW-1185">Reference proteome</keyword>
<gene>
    <name evidence="2" type="ORF">V6575_21980</name>
</gene>
<proteinExistence type="predicted"/>
<feature type="signal peptide" evidence="1">
    <location>
        <begin position="1"/>
        <end position="24"/>
    </location>
</feature>
<keyword evidence="1" id="KW-0732">Signal</keyword>
<accession>A0ABU8TRF1</accession>
<evidence type="ECO:0000256" key="1">
    <source>
        <dbReference type="SAM" id="SignalP"/>
    </source>
</evidence>
<sequence length="164" mass="17848">MKRALGTGLLALTLSFAPAGLVHAGKGDRVVRVHSSAPLLERKVLDLRFADFAQGIWAMDTLSCDNLKTIDRSKSGSVLAVFRGLLETPDRICMVYGAEQRATKAQRAAIDCHLVSGGESLDLVTVRTHGSDGLELQAGEHPPKYFRFCQPIDPVTQSLIQSRF</sequence>
<dbReference type="RefSeq" id="WP_340277514.1">
    <property type="nucleotide sequence ID" value="NZ_JBAKIA010000026.1"/>
</dbReference>